<dbReference type="OrthoDB" id="1467262at2"/>
<protein>
    <submittedName>
        <fullName evidence="1">Uncharacterized protein</fullName>
    </submittedName>
</protein>
<evidence type="ECO:0000313" key="2">
    <source>
        <dbReference type="Proteomes" id="UP000236454"/>
    </source>
</evidence>
<name>A0A1I6ZSU5_9FLAO</name>
<reference evidence="1 2" key="1">
    <citation type="submission" date="2016-10" db="EMBL/GenBank/DDBJ databases">
        <authorList>
            <person name="de Groot N.N."/>
        </authorList>
    </citation>
    <scope>NUCLEOTIDE SEQUENCE [LARGE SCALE GENOMIC DNA]</scope>
    <source>
        <strain evidence="1 2">CGMCC 1.7005</strain>
    </source>
</reference>
<proteinExistence type="predicted"/>
<gene>
    <name evidence="1" type="ORF">SAMN05216474_1596</name>
</gene>
<sequence length="124" mass="14325">MKIETFYITSENEFSNTFREWSDKLDLPVNLLDGKNDELHEVVDGILLFHENHDISKDSEEIISTLDKSNIPAHKVDINGTLTATVTNFQMWIERNNCKNVVVLGNPEVSKNENLYRFLEKLEA</sequence>
<dbReference type="STRING" id="477690.SAMN05216474_1596"/>
<evidence type="ECO:0000313" key="1">
    <source>
        <dbReference type="EMBL" id="SFT65766.1"/>
    </source>
</evidence>
<keyword evidence="2" id="KW-1185">Reference proteome</keyword>
<organism evidence="1 2">
    <name type="scientific">Lishizhenia tianjinensis</name>
    <dbReference type="NCBI Taxonomy" id="477690"/>
    <lineage>
        <taxon>Bacteria</taxon>
        <taxon>Pseudomonadati</taxon>
        <taxon>Bacteroidota</taxon>
        <taxon>Flavobacteriia</taxon>
        <taxon>Flavobacteriales</taxon>
        <taxon>Crocinitomicaceae</taxon>
        <taxon>Lishizhenia</taxon>
    </lineage>
</organism>
<dbReference type="AlphaFoldDB" id="A0A1I6ZSU5"/>
<dbReference type="EMBL" id="FPAS01000002">
    <property type="protein sequence ID" value="SFT65766.1"/>
    <property type="molecule type" value="Genomic_DNA"/>
</dbReference>
<dbReference type="RefSeq" id="WP_139230302.1">
    <property type="nucleotide sequence ID" value="NZ_FPAS01000002.1"/>
</dbReference>
<accession>A0A1I6ZSU5</accession>
<dbReference type="Proteomes" id="UP000236454">
    <property type="component" value="Unassembled WGS sequence"/>
</dbReference>